<feature type="region of interest" description="Disordered" evidence="1">
    <location>
        <begin position="15"/>
        <end position="43"/>
    </location>
</feature>
<dbReference type="Proteomes" id="UP000240916">
    <property type="component" value="Segment"/>
</dbReference>
<accession>A0A2D2W3W7</accession>
<reference evidence="2 3" key="1">
    <citation type="submission" date="2017-09" db="EMBL/GenBank/DDBJ databases">
        <authorList>
            <person name="Pradhan P."/>
            <person name="Aluri L.S."/>
            <person name="Anandarajan D."/>
            <person name="Beiriger J.C."/>
            <person name="Bethamcharla R."/>
            <person name="Betini N."/>
            <person name="Bhatt S.D."/>
            <person name="Chengalvala S."/>
            <person name="Cox N.E."/>
            <person name="Delvadia B.P."/>
            <person name="Desai A.S."/>
            <person name="Devaney A.M."/>
            <person name="Doyle B.K."/>
            <person name="Edgerton A.O."/>
            <person name="Erlich M.C."/>
            <person name="Fitzpatrick K.C."/>
            <person name="Gajjar E.A."/>
            <person name="Ganguly A."/>
            <person name="Gill R.S."/>
            <person name="Goldman M.G."/>
            <person name="Good P.M."/>
            <person name="Gupta N."/>
            <person name="Haddad L.M."/>
            <person name="Han E.J."/>
            <person name="Jain S."/>
            <person name="Jiang A."/>
            <person name="Jurgielewicz A.D."/>
            <person name="Kainth D.K."/>
            <person name="Karam J.M."/>
            <person name="Kodavatiganti M."/>
            <person name="Kriete S.J."/>
            <person name="MacDonald C.E."/>
            <person name="Maret J.P."/>
            <person name="Mathew A.E."/>
            <person name="Nako S."/>
            <person name="Natrajan M."/>
            <person name="Nishu N.M."/>
            <person name="Parikh A."/>
            <person name="Patel N."/>
            <person name="Patel P.D."/>
            <person name="Patel S."/>
            <person name="Patra K."/>
            <person name="Pumpuckdee D."/>
            <person name="Rai K."/>
            <person name="Ramanathan A."/>
            <person name="Sarkar A."/>
            <person name="Schaffer B.L."/>
            <person name="Shah P."/>
            <person name="Tata R.K."/>
            <person name="Tawfik A.H."/>
            <person name="Thuremella B.T."/>
            <person name="Toma J."/>
            <person name="Tran T.L."/>
            <person name="Veera S."/>
            <person name="Vemulapalli V.K."/>
            <person name="Vidas T.V."/>
            <person name="Vieira K.S."/>
            <person name="Vijayakumar G."/>
            <person name="Walor T.A."/>
            <person name="White C.R."/>
            <person name="Wong B.M."/>
            <person name="Zhao Sl."/>
            <person name="McDonald M.T."/>
            <person name="Dalia R."/>
            <person name="Little J.L."/>
            <person name="Gurney S.M.R."/>
            <person name="Bollivar D.W."/>
            <person name="Garlena R.A."/>
            <person name="Russell D.A."/>
            <person name="Pope W.H."/>
            <person name="Jacobs-Sera D."/>
            <person name="Hendrix R.W."/>
            <person name="Hatfull G.F."/>
        </authorList>
    </citation>
    <scope>NUCLEOTIDE SEQUENCE [LARGE SCALE GENOMIC DNA]</scope>
</reference>
<evidence type="ECO:0000313" key="3">
    <source>
        <dbReference type="Proteomes" id="UP000240916"/>
    </source>
</evidence>
<proteinExistence type="predicted"/>
<evidence type="ECO:0000256" key="1">
    <source>
        <dbReference type="SAM" id="MobiDB-lite"/>
    </source>
</evidence>
<evidence type="ECO:0000313" key="2">
    <source>
        <dbReference type="EMBL" id="ATS92884.1"/>
    </source>
</evidence>
<organism evidence="2 3">
    <name type="scientific">Mycobacterium phage Superphikiman</name>
    <dbReference type="NCBI Taxonomy" id="2041551"/>
    <lineage>
        <taxon>Viruses</taxon>
        <taxon>Duplodnaviria</taxon>
        <taxon>Heunggongvirae</taxon>
        <taxon>Uroviricota</taxon>
        <taxon>Caudoviricetes</taxon>
        <taxon>Omegavirus</taxon>
        <taxon>Omegavirus courthouse</taxon>
    </lineage>
</organism>
<name>A0A2D2W3W7_9CAUD</name>
<feature type="compositionally biased region" description="Pro residues" evidence="1">
    <location>
        <begin position="29"/>
        <end position="38"/>
    </location>
</feature>
<sequence>MCTWSNVIRLASINLRHRPAGRRPEKPTPPDGPPPTGGPPMLRNTIATITAALTLALLTPAVADAAPKHCDNHGTGHGKIYKHACATGPGGASADWTYAKNPDGTVKTVVKDGKEHKVYKCTRHCGGGRHNTETTDPW</sequence>
<gene>
    <name evidence="2" type="ORF">SEA_SUPERPHIKIMAN_41</name>
</gene>
<dbReference type="EMBL" id="MF919534">
    <property type="protein sequence ID" value="ATS92884.1"/>
    <property type="molecule type" value="Genomic_DNA"/>
</dbReference>
<protein>
    <submittedName>
        <fullName evidence="2">Uncharacterized protein</fullName>
    </submittedName>
</protein>